<dbReference type="EMBL" id="CP000386">
    <property type="protein sequence ID" value="ABG03046.1"/>
    <property type="molecule type" value="Genomic_DNA"/>
</dbReference>
<protein>
    <submittedName>
        <fullName evidence="5">Transcriptional regulator, GntR family</fullName>
    </submittedName>
</protein>
<evidence type="ECO:0000256" key="1">
    <source>
        <dbReference type="ARBA" id="ARBA00023015"/>
    </source>
</evidence>
<reference evidence="5 6" key="1">
    <citation type="submission" date="2006-06" db="EMBL/GenBank/DDBJ databases">
        <title>Complete sequence of Rubrobacter xylanophilus DSM 9941.</title>
        <authorList>
            <consortium name="US DOE Joint Genome Institute"/>
            <person name="Copeland A."/>
            <person name="Lucas S."/>
            <person name="Lapidus A."/>
            <person name="Barry K."/>
            <person name="Detter J.C."/>
            <person name="Glavina del Rio T."/>
            <person name="Hammon N."/>
            <person name="Israni S."/>
            <person name="Dalin E."/>
            <person name="Tice H."/>
            <person name="Pitluck S."/>
            <person name="Munk A.C."/>
            <person name="Brettin T."/>
            <person name="Bruce D."/>
            <person name="Han C."/>
            <person name="Tapia R."/>
            <person name="Gilna P."/>
            <person name="Schmutz J."/>
            <person name="Larimer F."/>
            <person name="Land M."/>
            <person name="Hauser L."/>
            <person name="Kyrpides N."/>
            <person name="Lykidis A."/>
            <person name="da Costa M.S."/>
            <person name="Rainey F.A."/>
            <person name="Empadinhas N."/>
            <person name="Jolivet E."/>
            <person name="Battista J.R."/>
            <person name="Richardson P."/>
        </authorList>
    </citation>
    <scope>NUCLEOTIDE SEQUENCE [LARGE SCALE GENOMIC DNA]</scope>
    <source>
        <strain evidence="6">DSM 9941 / JCM 11954 / NBRC 16129 / PRD-1</strain>
    </source>
</reference>
<dbReference type="GO" id="GO:0003700">
    <property type="term" value="F:DNA-binding transcription factor activity"/>
    <property type="evidence" value="ECO:0007669"/>
    <property type="project" value="InterPro"/>
</dbReference>
<dbReference type="STRING" id="266117.Rxyl_0065"/>
<feature type="domain" description="HTH gntR-type" evidence="4">
    <location>
        <begin position="5"/>
        <end position="73"/>
    </location>
</feature>
<evidence type="ECO:0000313" key="6">
    <source>
        <dbReference type="Proteomes" id="UP000006637"/>
    </source>
</evidence>
<dbReference type="SMART" id="SM00345">
    <property type="entry name" value="HTH_GNTR"/>
    <property type="match status" value="1"/>
</dbReference>
<dbReference type="InterPro" id="IPR036390">
    <property type="entry name" value="WH_DNA-bd_sf"/>
</dbReference>
<dbReference type="Pfam" id="PF00392">
    <property type="entry name" value="GntR"/>
    <property type="match status" value="1"/>
</dbReference>
<accession>Q1AZY2</accession>
<dbReference type="eggNOG" id="COG1725">
    <property type="taxonomic scope" value="Bacteria"/>
</dbReference>
<keyword evidence="3" id="KW-0804">Transcription</keyword>
<organism evidence="5 6">
    <name type="scientific">Rubrobacter xylanophilus (strain DSM 9941 / JCM 11954 / NBRC 16129 / PRD-1)</name>
    <dbReference type="NCBI Taxonomy" id="266117"/>
    <lineage>
        <taxon>Bacteria</taxon>
        <taxon>Bacillati</taxon>
        <taxon>Actinomycetota</taxon>
        <taxon>Rubrobacteria</taxon>
        <taxon>Rubrobacterales</taxon>
        <taxon>Rubrobacteraceae</taxon>
        <taxon>Rubrobacter</taxon>
    </lineage>
</organism>
<dbReference type="OrthoDB" id="162505at2"/>
<dbReference type="PROSITE" id="PS50949">
    <property type="entry name" value="HTH_GNTR"/>
    <property type="match status" value="1"/>
</dbReference>
<dbReference type="PhylomeDB" id="Q1AZY2"/>
<dbReference type="InterPro" id="IPR036388">
    <property type="entry name" value="WH-like_DNA-bd_sf"/>
</dbReference>
<gene>
    <name evidence="5" type="ordered locus">Rxyl_0065</name>
</gene>
<evidence type="ECO:0000313" key="5">
    <source>
        <dbReference type="EMBL" id="ABG03046.1"/>
    </source>
</evidence>
<sequence length="128" mass="14325">MEDPEPMYRQIEGQLRKLILGGHLPPGTRLPPVRALAQDLSCSVITTRRAYQDLEAEGLVRTRQGLGTVVAEIGEEERARHRRSAVLAAFREAVESGLRAGCSPGELYEIFEQAVRQQTKRRDEDEAV</sequence>
<dbReference type="Gene3D" id="1.10.10.10">
    <property type="entry name" value="Winged helix-like DNA-binding domain superfamily/Winged helix DNA-binding domain"/>
    <property type="match status" value="1"/>
</dbReference>
<dbReference type="CDD" id="cd07377">
    <property type="entry name" value="WHTH_GntR"/>
    <property type="match status" value="1"/>
</dbReference>
<dbReference type="GO" id="GO:0003677">
    <property type="term" value="F:DNA binding"/>
    <property type="evidence" value="ECO:0007669"/>
    <property type="project" value="UniProtKB-KW"/>
</dbReference>
<dbReference type="PANTHER" id="PTHR38445">
    <property type="entry name" value="HTH-TYPE TRANSCRIPTIONAL REPRESSOR YTRA"/>
    <property type="match status" value="1"/>
</dbReference>
<name>Q1AZY2_RUBXD</name>
<keyword evidence="1" id="KW-0805">Transcription regulation</keyword>
<evidence type="ECO:0000256" key="3">
    <source>
        <dbReference type="ARBA" id="ARBA00023163"/>
    </source>
</evidence>
<dbReference type="InterPro" id="IPR000524">
    <property type="entry name" value="Tscrpt_reg_HTH_GntR"/>
</dbReference>
<dbReference type="PANTHER" id="PTHR38445:SF7">
    <property type="entry name" value="GNTR-FAMILY TRANSCRIPTIONAL REGULATOR"/>
    <property type="match status" value="1"/>
</dbReference>
<dbReference type="AlphaFoldDB" id="Q1AZY2"/>
<dbReference type="SUPFAM" id="SSF46785">
    <property type="entry name" value="Winged helix' DNA-binding domain"/>
    <property type="match status" value="1"/>
</dbReference>
<dbReference type="Proteomes" id="UP000006637">
    <property type="component" value="Chromosome"/>
</dbReference>
<proteinExistence type="predicted"/>
<dbReference type="HOGENOM" id="CLU_017584_10_4_11"/>
<evidence type="ECO:0000256" key="2">
    <source>
        <dbReference type="ARBA" id="ARBA00023125"/>
    </source>
</evidence>
<keyword evidence="6" id="KW-1185">Reference proteome</keyword>
<evidence type="ECO:0000259" key="4">
    <source>
        <dbReference type="PROSITE" id="PS50949"/>
    </source>
</evidence>
<dbReference type="KEGG" id="rxy:Rxyl_0065"/>
<keyword evidence="2" id="KW-0238">DNA-binding</keyword>